<protein>
    <submittedName>
        <fullName evidence="2">Uncharacterized protein</fullName>
    </submittedName>
</protein>
<feature type="transmembrane region" description="Helical" evidence="1">
    <location>
        <begin position="12"/>
        <end position="34"/>
    </location>
</feature>
<evidence type="ECO:0000313" key="2">
    <source>
        <dbReference type="EMBL" id="MBU9710716.1"/>
    </source>
</evidence>
<gene>
    <name evidence="2" type="ORF">KS419_03025</name>
</gene>
<sequence>MKNKKIYSKPYRIFQITLFIGIIFAYTIFLIAGSDTPLGGVLPVEMVHFVVLLLLVMQVQTLMDIYQKHNKWTDVIFSMMTTLLAAFLAVWFYLENVHVAFTVVLGFIAFSMALNVARGIAQLNKKDTE</sequence>
<evidence type="ECO:0000256" key="1">
    <source>
        <dbReference type="SAM" id="Phobius"/>
    </source>
</evidence>
<organism evidence="2 3">
    <name type="scientific">Evansella tamaricis</name>
    <dbReference type="NCBI Taxonomy" id="2069301"/>
    <lineage>
        <taxon>Bacteria</taxon>
        <taxon>Bacillati</taxon>
        <taxon>Bacillota</taxon>
        <taxon>Bacilli</taxon>
        <taxon>Bacillales</taxon>
        <taxon>Bacillaceae</taxon>
        <taxon>Evansella</taxon>
    </lineage>
</organism>
<name>A0ABS6JAK7_9BACI</name>
<keyword evidence="1" id="KW-0472">Membrane</keyword>
<dbReference type="EMBL" id="JAHQCS010000045">
    <property type="protein sequence ID" value="MBU9710716.1"/>
    <property type="molecule type" value="Genomic_DNA"/>
</dbReference>
<reference evidence="2 3" key="1">
    <citation type="submission" date="2021-06" db="EMBL/GenBank/DDBJ databases">
        <title>Bacillus sp. RD4P76, an endophyte from a halophyte.</title>
        <authorList>
            <person name="Sun J.-Q."/>
        </authorList>
    </citation>
    <scope>NUCLEOTIDE SEQUENCE [LARGE SCALE GENOMIC DNA]</scope>
    <source>
        <strain evidence="2 3">CGMCC 1.15917</strain>
    </source>
</reference>
<feature type="transmembrane region" description="Helical" evidence="1">
    <location>
        <begin position="46"/>
        <end position="63"/>
    </location>
</feature>
<keyword evidence="1" id="KW-1133">Transmembrane helix</keyword>
<accession>A0ABS6JAK7</accession>
<feature type="transmembrane region" description="Helical" evidence="1">
    <location>
        <begin position="75"/>
        <end position="93"/>
    </location>
</feature>
<comment type="caution">
    <text evidence="2">The sequence shown here is derived from an EMBL/GenBank/DDBJ whole genome shotgun (WGS) entry which is preliminary data.</text>
</comment>
<dbReference type="Proteomes" id="UP000784880">
    <property type="component" value="Unassembled WGS sequence"/>
</dbReference>
<proteinExistence type="predicted"/>
<keyword evidence="1" id="KW-0812">Transmembrane</keyword>
<keyword evidence="3" id="KW-1185">Reference proteome</keyword>
<evidence type="ECO:0000313" key="3">
    <source>
        <dbReference type="Proteomes" id="UP000784880"/>
    </source>
</evidence>
<dbReference type="RefSeq" id="WP_217064612.1">
    <property type="nucleotide sequence ID" value="NZ_JAHQCS010000045.1"/>
</dbReference>
<feature type="transmembrane region" description="Helical" evidence="1">
    <location>
        <begin position="99"/>
        <end position="117"/>
    </location>
</feature>